<protein>
    <submittedName>
        <fullName evidence="4">Anti-sigma factor</fullName>
    </submittedName>
</protein>
<dbReference type="KEGG" id="lcae:K3721_19150"/>
<feature type="domain" description="Anti-sigma K factor RskA C-terminal" evidence="3">
    <location>
        <begin position="87"/>
        <end position="207"/>
    </location>
</feature>
<keyword evidence="4" id="KW-0614">Plasmid</keyword>
<dbReference type="RefSeq" id="WP_259972738.1">
    <property type="nucleotide sequence ID" value="NZ_CP081071.1"/>
</dbReference>
<evidence type="ECO:0000313" key="4">
    <source>
        <dbReference type="EMBL" id="UWQ55953.1"/>
    </source>
</evidence>
<geneLocation type="plasmid" evidence="4 5">
    <name>unnamed1</name>
</geneLocation>
<dbReference type="EMBL" id="CP081071">
    <property type="protein sequence ID" value="UWQ55953.1"/>
    <property type="molecule type" value="Genomic_DNA"/>
</dbReference>
<dbReference type="Proteomes" id="UP001058713">
    <property type="component" value="Plasmid unnamed1"/>
</dbReference>
<evidence type="ECO:0000256" key="2">
    <source>
        <dbReference type="SAM" id="Phobius"/>
    </source>
</evidence>
<keyword evidence="2" id="KW-0472">Membrane</keyword>
<evidence type="ECO:0000256" key="1">
    <source>
        <dbReference type="SAM" id="MobiDB-lite"/>
    </source>
</evidence>
<dbReference type="Pfam" id="PF10099">
    <property type="entry name" value="RskA_C"/>
    <property type="match status" value="1"/>
</dbReference>
<organism evidence="4 5">
    <name type="scientific">Leisingera caerulea</name>
    <name type="common">Phaeobacter caeruleus</name>
    <dbReference type="NCBI Taxonomy" id="506591"/>
    <lineage>
        <taxon>Bacteria</taxon>
        <taxon>Pseudomonadati</taxon>
        <taxon>Pseudomonadota</taxon>
        <taxon>Alphaproteobacteria</taxon>
        <taxon>Rhodobacterales</taxon>
        <taxon>Roseobacteraceae</taxon>
        <taxon>Leisingera</taxon>
    </lineage>
</organism>
<dbReference type="InterPro" id="IPR018764">
    <property type="entry name" value="RskA_C"/>
</dbReference>
<evidence type="ECO:0000259" key="3">
    <source>
        <dbReference type="Pfam" id="PF10099"/>
    </source>
</evidence>
<keyword evidence="2" id="KW-0812">Transmembrane</keyword>
<keyword evidence="2" id="KW-1133">Transmembrane helix</keyword>
<proteinExistence type="predicted"/>
<reference evidence="4" key="1">
    <citation type="submission" date="2021-08" db="EMBL/GenBank/DDBJ databases">
        <authorList>
            <person name="Nwanade C."/>
            <person name="Wang M."/>
            <person name="Masoudi A."/>
            <person name="Yu Z."/>
            <person name="Liu J."/>
        </authorList>
    </citation>
    <scope>NUCLEOTIDE SEQUENCE</scope>
    <source>
        <strain evidence="4">S122</strain>
        <plasmid evidence="4">unnamed1</plasmid>
    </source>
</reference>
<sequence length="214" mass="23083">MGDRHRLLQRLWLFRRRVFSGKDASDAELLLPATELLKPQNPPPGLLCRIEEEIEVIEMQRLGSKAGRPDRSRLRSRYPWFITGLLTGAVASALLLILLPQTIFRGSPAPVAAMAGPAGAVVVKADNQGNRHYLIVEFQPMMSDQDGAMELWALAPEGEAPRSLGLLTEKGAVTVLALSDPLEAGYVLALSREPDGGSPGSGPSGPVLMTAEIR</sequence>
<accession>A0A9Q9HJQ9</accession>
<name>A0A9Q9HJQ9_LEICA</name>
<dbReference type="AlphaFoldDB" id="A0A9Q9HJQ9"/>
<gene>
    <name evidence="4" type="ORF">K3721_19150</name>
</gene>
<evidence type="ECO:0000313" key="5">
    <source>
        <dbReference type="Proteomes" id="UP001058713"/>
    </source>
</evidence>
<feature type="region of interest" description="Disordered" evidence="1">
    <location>
        <begin position="192"/>
        <end position="214"/>
    </location>
</feature>
<feature type="transmembrane region" description="Helical" evidence="2">
    <location>
        <begin position="78"/>
        <end position="99"/>
    </location>
</feature>
<dbReference type="GO" id="GO:0005886">
    <property type="term" value="C:plasma membrane"/>
    <property type="evidence" value="ECO:0007669"/>
    <property type="project" value="InterPro"/>
</dbReference>